<proteinExistence type="predicted"/>
<dbReference type="Proteomes" id="UP001362899">
    <property type="component" value="Unassembled WGS sequence"/>
</dbReference>
<sequence length="552" mass="62879">MRHSYHYLTRLSAATKPITTSDVLGPKKLSNLAKKLEIFNNIPDNDDPLKWNALVFKSRLFRQEDSLSLQKCLNNLQTQALASTYSNAVNIVGDLVHKNKLGTHLSPEFRGKWISLLSQNDVSTAIAIWKLGGQASDLAIGAQLYLDAKRPRKAELIASEIEAAPEFLVRKFIRFYVNEYVVSRRTAAAIANVNSISSISNRPTNYKMPNYLYDIQRWINKWQAMSAIDVQWLHSISTAYKLELKLPKLENPFVQFPSRIQIDPKLLTGFQAINKIIVSYNLLDNKKALSCWKASVADPSLEKLDELVSLVAKLKLDFNILEEQQLSKEEVEARTKQWAPLIRCCSASTVLKIIDTQDLTPTEYAIAINRKEVFEYANIKESVPKLGFKPRIEPDSLLDRIPISSLYSQECLTALAKVDSEKFAQIIIPPSLIDFNFEFKEIHLLSLWKSSLAIPDDLMVWLFPLTLKNIQSTRLLRCVLRNLALNNEFGKVFVILYQYMVIEKLELPNKFVSLVFTNSKKIGPPKKSKFSEQHALEEVGNTMNGIKLLMQF</sequence>
<protein>
    <submittedName>
        <fullName evidence="1">Uncharacterized protein</fullName>
    </submittedName>
</protein>
<accession>A0AAV5RM11</accession>
<reference evidence="1 2" key="1">
    <citation type="journal article" date="2023" name="Elife">
        <title>Identification of key yeast species and microbe-microbe interactions impacting larval growth of Drosophila in the wild.</title>
        <authorList>
            <person name="Mure A."/>
            <person name="Sugiura Y."/>
            <person name="Maeda R."/>
            <person name="Honda K."/>
            <person name="Sakurai N."/>
            <person name="Takahashi Y."/>
            <person name="Watada M."/>
            <person name="Katoh T."/>
            <person name="Gotoh A."/>
            <person name="Gotoh Y."/>
            <person name="Taniguchi I."/>
            <person name="Nakamura K."/>
            <person name="Hayashi T."/>
            <person name="Katayama T."/>
            <person name="Uemura T."/>
            <person name="Hattori Y."/>
        </authorList>
    </citation>
    <scope>NUCLEOTIDE SEQUENCE [LARGE SCALE GENOMIC DNA]</scope>
    <source>
        <strain evidence="1 2">SB-73</strain>
    </source>
</reference>
<dbReference type="AlphaFoldDB" id="A0AAV5RM11"/>
<gene>
    <name evidence="1" type="ORF">DASB73_034330</name>
</gene>
<evidence type="ECO:0000313" key="1">
    <source>
        <dbReference type="EMBL" id="GMM52470.1"/>
    </source>
</evidence>
<name>A0AAV5RM11_STABA</name>
<organism evidence="1 2">
    <name type="scientific">Starmerella bacillaris</name>
    <name type="common">Yeast</name>
    <name type="synonym">Candida zemplinina</name>
    <dbReference type="NCBI Taxonomy" id="1247836"/>
    <lineage>
        <taxon>Eukaryota</taxon>
        <taxon>Fungi</taxon>
        <taxon>Dikarya</taxon>
        <taxon>Ascomycota</taxon>
        <taxon>Saccharomycotina</taxon>
        <taxon>Dipodascomycetes</taxon>
        <taxon>Dipodascales</taxon>
        <taxon>Trichomonascaceae</taxon>
        <taxon>Starmerella</taxon>
    </lineage>
</organism>
<comment type="caution">
    <text evidence="1">The sequence shown here is derived from an EMBL/GenBank/DDBJ whole genome shotgun (WGS) entry which is preliminary data.</text>
</comment>
<keyword evidence="2" id="KW-1185">Reference proteome</keyword>
<dbReference type="EMBL" id="BTGC01000008">
    <property type="protein sequence ID" value="GMM52470.1"/>
    <property type="molecule type" value="Genomic_DNA"/>
</dbReference>
<evidence type="ECO:0000313" key="2">
    <source>
        <dbReference type="Proteomes" id="UP001362899"/>
    </source>
</evidence>